<protein>
    <recommendedName>
        <fullName evidence="5">Zinc finger/thioredoxin putative domain-containing protein</fullName>
    </recommendedName>
</protein>
<gene>
    <name evidence="3" type="ORF">C1280_31660</name>
</gene>
<feature type="region of interest" description="Disordered" evidence="1">
    <location>
        <begin position="62"/>
        <end position="113"/>
    </location>
</feature>
<feature type="compositionally biased region" description="Basic and acidic residues" evidence="1">
    <location>
        <begin position="81"/>
        <end position="90"/>
    </location>
</feature>
<name>A0A2Z3H507_9BACT</name>
<evidence type="ECO:0008006" key="5">
    <source>
        <dbReference type="Google" id="ProtNLM"/>
    </source>
</evidence>
<evidence type="ECO:0000256" key="1">
    <source>
        <dbReference type="SAM" id="MobiDB-lite"/>
    </source>
</evidence>
<sequence length="261" mass="28302">MRRKKVNHDSRSAPKGIDLMATVNEIACPSCDLTLKVPEAVLGKKIKCKQCGHAFVAEVRAAKGGGPSKPNAAPKSPKAAAKPEPKKEEPAPASAPYKFQDDDDDGDGGAKPKAMGLIAEEDVPRCPFCAQELDPPDAVVCLHCGFNNVTRTRAEQKKVWAPDASDWMNHLGPGVIALVICVGLIVLDIICLLNMREWMTGTFLESEQPDPTDPSRKAMMVKPGAFIVLIWAATIMPMLRTGRFAVKRLAIDNKPLEKVKK</sequence>
<feature type="transmembrane region" description="Helical" evidence="2">
    <location>
        <begin position="220"/>
        <end position="239"/>
    </location>
</feature>
<evidence type="ECO:0000313" key="3">
    <source>
        <dbReference type="EMBL" id="AWM41093.1"/>
    </source>
</evidence>
<dbReference type="KEGG" id="gog:C1280_31660"/>
<evidence type="ECO:0000313" key="4">
    <source>
        <dbReference type="Proteomes" id="UP000245802"/>
    </source>
</evidence>
<reference evidence="3 4" key="1">
    <citation type="submission" date="2018-01" db="EMBL/GenBank/DDBJ databases">
        <title>G. obscuriglobus.</title>
        <authorList>
            <person name="Franke J."/>
            <person name="Blomberg W."/>
            <person name="Selmecki A."/>
        </authorList>
    </citation>
    <scope>NUCLEOTIDE SEQUENCE [LARGE SCALE GENOMIC DNA]</scope>
    <source>
        <strain evidence="3 4">DSM 5831</strain>
    </source>
</reference>
<evidence type="ECO:0000256" key="2">
    <source>
        <dbReference type="SAM" id="Phobius"/>
    </source>
</evidence>
<keyword evidence="4" id="KW-1185">Reference proteome</keyword>
<dbReference type="EMBL" id="CP025958">
    <property type="protein sequence ID" value="AWM41093.1"/>
    <property type="molecule type" value="Genomic_DNA"/>
</dbReference>
<accession>A0A2Z3H507</accession>
<feature type="compositionally biased region" description="Low complexity" evidence="1">
    <location>
        <begin position="68"/>
        <end position="80"/>
    </location>
</feature>
<feature type="transmembrane region" description="Helical" evidence="2">
    <location>
        <begin position="175"/>
        <end position="195"/>
    </location>
</feature>
<organism evidence="3 4">
    <name type="scientific">Gemmata obscuriglobus</name>
    <dbReference type="NCBI Taxonomy" id="114"/>
    <lineage>
        <taxon>Bacteria</taxon>
        <taxon>Pseudomonadati</taxon>
        <taxon>Planctomycetota</taxon>
        <taxon>Planctomycetia</taxon>
        <taxon>Gemmatales</taxon>
        <taxon>Gemmataceae</taxon>
        <taxon>Gemmata</taxon>
    </lineage>
</organism>
<dbReference type="Proteomes" id="UP000245802">
    <property type="component" value="Chromosome"/>
</dbReference>
<keyword evidence="2" id="KW-0472">Membrane</keyword>
<keyword evidence="2" id="KW-1133">Transmembrane helix</keyword>
<proteinExistence type="predicted"/>
<keyword evidence="2" id="KW-0812">Transmembrane</keyword>
<dbReference type="AlphaFoldDB" id="A0A2Z3H507"/>